<dbReference type="InterPro" id="IPR036728">
    <property type="entry name" value="PBP_GOBP_sf"/>
</dbReference>
<dbReference type="Pfam" id="PF01395">
    <property type="entry name" value="PBP_GOBP"/>
    <property type="match status" value="1"/>
</dbReference>
<evidence type="ECO:0000313" key="2">
    <source>
        <dbReference type="Proteomes" id="UP001153709"/>
    </source>
</evidence>
<dbReference type="Gene3D" id="1.10.238.20">
    <property type="entry name" value="Pheromone/general odorant binding protein domain"/>
    <property type="match status" value="1"/>
</dbReference>
<dbReference type="AlphaFoldDB" id="A0A9N9SZD8"/>
<sequence length="148" mass="16542">MSILDIKSSVKFKTITTMRTPVLAIGIAVLIIQIACVNKTNADRNENIQECLKSNGLPSGYLEKLKEEDIDNKTLCFAKCVMKKKELFDDNGKLKMENVNKDIDSHKKASEEAKKVARNCMGLINKISSCEDTLKYKACLSSVFCSEK</sequence>
<keyword evidence="2" id="KW-1185">Reference proteome</keyword>
<organism evidence="1 2">
    <name type="scientific">Diabrotica balteata</name>
    <name type="common">Banded cucumber beetle</name>
    <dbReference type="NCBI Taxonomy" id="107213"/>
    <lineage>
        <taxon>Eukaryota</taxon>
        <taxon>Metazoa</taxon>
        <taxon>Ecdysozoa</taxon>
        <taxon>Arthropoda</taxon>
        <taxon>Hexapoda</taxon>
        <taxon>Insecta</taxon>
        <taxon>Pterygota</taxon>
        <taxon>Neoptera</taxon>
        <taxon>Endopterygota</taxon>
        <taxon>Coleoptera</taxon>
        <taxon>Polyphaga</taxon>
        <taxon>Cucujiformia</taxon>
        <taxon>Chrysomeloidea</taxon>
        <taxon>Chrysomelidae</taxon>
        <taxon>Galerucinae</taxon>
        <taxon>Diabroticina</taxon>
        <taxon>Diabroticites</taxon>
        <taxon>Diabrotica</taxon>
    </lineage>
</organism>
<gene>
    <name evidence="1" type="ORF">DIABBA_LOCUS4686</name>
</gene>
<dbReference type="SUPFAM" id="SSF47565">
    <property type="entry name" value="Insect pheromone/odorant-binding proteins"/>
    <property type="match status" value="1"/>
</dbReference>
<dbReference type="GO" id="GO:0005549">
    <property type="term" value="F:odorant binding"/>
    <property type="evidence" value="ECO:0007669"/>
    <property type="project" value="InterPro"/>
</dbReference>
<dbReference type="EMBL" id="OU898278">
    <property type="protein sequence ID" value="CAG9831053.1"/>
    <property type="molecule type" value="Genomic_DNA"/>
</dbReference>
<proteinExistence type="predicted"/>
<dbReference type="SMART" id="SM00708">
    <property type="entry name" value="PhBP"/>
    <property type="match status" value="1"/>
</dbReference>
<dbReference type="Proteomes" id="UP001153709">
    <property type="component" value="Chromosome 3"/>
</dbReference>
<dbReference type="InterPro" id="IPR006170">
    <property type="entry name" value="PBP/GOBP"/>
</dbReference>
<reference evidence="1" key="1">
    <citation type="submission" date="2022-01" db="EMBL/GenBank/DDBJ databases">
        <authorList>
            <person name="King R."/>
        </authorList>
    </citation>
    <scope>NUCLEOTIDE SEQUENCE</scope>
</reference>
<dbReference type="CDD" id="cd23992">
    <property type="entry name" value="PBP_GOBP"/>
    <property type="match status" value="1"/>
</dbReference>
<accession>A0A9N9SZD8</accession>
<protein>
    <submittedName>
        <fullName evidence="1">Uncharacterized protein</fullName>
    </submittedName>
</protein>
<evidence type="ECO:0000313" key="1">
    <source>
        <dbReference type="EMBL" id="CAG9831053.1"/>
    </source>
</evidence>
<name>A0A9N9SZD8_DIABA</name>
<dbReference type="OrthoDB" id="6779241at2759"/>